<dbReference type="Gene3D" id="2.60.120.290">
    <property type="entry name" value="Spermadhesin, CUB domain"/>
    <property type="match status" value="2"/>
</dbReference>
<dbReference type="CDD" id="cd00041">
    <property type="entry name" value="CUB"/>
    <property type="match status" value="1"/>
</dbReference>
<dbReference type="Pfam" id="PF00431">
    <property type="entry name" value="CUB"/>
    <property type="match status" value="1"/>
</dbReference>
<dbReference type="OrthoDB" id="10012881at2759"/>
<evidence type="ECO:0000313" key="5">
    <source>
        <dbReference type="EMBL" id="CDW53140.1"/>
    </source>
</evidence>
<organism evidence="5 6">
    <name type="scientific">Trichuris trichiura</name>
    <name type="common">Whipworm</name>
    <name type="synonym">Trichocephalus trichiurus</name>
    <dbReference type="NCBI Taxonomy" id="36087"/>
    <lineage>
        <taxon>Eukaryota</taxon>
        <taxon>Metazoa</taxon>
        <taxon>Ecdysozoa</taxon>
        <taxon>Nematoda</taxon>
        <taxon>Enoplea</taxon>
        <taxon>Dorylaimia</taxon>
        <taxon>Trichinellida</taxon>
        <taxon>Trichuridae</taxon>
        <taxon>Trichuris</taxon>
    </lineage>
</organism>
<dbReference type="InterPro" id="IPR043504">
    <property type="entry name" value="Peptidase_S1_PA_chymotrypsin"/>
</dbReference>
<dbReference type="PROSITE" id="PS01180">
    <property type="entry name" value="CUB"/>
    <property type="match status" value="2"/>
</dbReference>
<dbReference type="InterPro" id="IPR009003">
    <property type="entry name" value="Peptidase_S1_PA"/>
</dbReference>
<dbReference type="PROSITE" id="PS50240">
    <property type="entry name" value="TRYPSIN_DOM"/>
    <property type="match status" value="1"/>
</dbReference>
<dbReference type="SUPFAM" id="SSF50494">
    <property type="entry name" value="Trypsin-like serine proteases"/>
    <property type="match status" value="1"/>
</dbReference>
<dbReference type="InterPro" id="IPR001254">
    <property type="entry name" value="Trypsin_dom"/>
</dbReference>
<dbReference type="PANTHER" id="PTHR24252:SF7">
    <property type="entry name" value="HYALIN"/>
    <property type="match status" value="1"/>
</dbReference>
<dbReference type="InterPro" id="IPR000859">
    <property type="entry name" value="CUB_dom"/>
</dbReference>
<dbReference type="SMART" id="SM00042">
    <property type="entry name" value="CUB"/>
    <property type="match status" value="1"/>
</dbReference>
<feature type="domain" description="CUB" evidence="3">
    <location>
        <begin position="39"/>
        <end position="154"/>
    </location>
</feature>
<evidence type="ECO:0000259" key="4">
    <source>
        <dbReference type="PROSITE" id="PS50240"/>
    </source>
</evidence>
<reference evidence="5" key="2">
    <citation type="submission" date="2014-03" db="EMBL/GenBank/DDBJ databases">
        <title>The whipworm genome and dual-species transcriptomics of an intimate host-pathogen interaction.</title>
        <authorList>
            <person name="Foth B.J."/>
            <person name="Tsai I.J."/>
            <person name="Reid A.J."/>
            <person name="Bancroft A.J."/>
            <person name="Nichol S."/>
            <person name="Tracey A."/>
            <person name="Holroyd N."/>
            <person name="Cotton J.A."/>
            <person name="Stanley E.J."/>
            <person name="Zarowiecki M."/>
            <person name="Liu J.Z."/>
            <person name="Huckvale T."/>
            <person name="Cooper P.J."/>
            <person name="Grencis R.K."/>
            <person name="Berriman M."/>
        </authorList>
    </citation>
    <scope>NUCLEOTIDE SEQUENCE [LARGE SCALE GENOMIC DNA]</scope>
</reference>
<comment type="caution">
    <text evidence="2">Lacks conserved residue(s) required for the propagation of feature annotation.</text>
</comment>
<dbReference type="Pfam" id="PF00089">
    <property type="entry name" value="Trypsin"/>
    <property type="match status" value="1"/>
</dbReference>
<accession>A0A077Z376</accession>
<feature type="domain" description="CUB" evidence="3">
    <location>
        <begin position="164"/>
        <end position="247"/>
    </location>
</feature>
<feature type="domain" description="Peptidase S1" evidence="4">
    <location>
        <begin position="336"/>
        <end position="588"/>
    </location>
</feature>
<dbReference type="Proteomes" id="UP000030665">
    <property type="component" value="Unassembled WGS sequence"/>
</dbReference>
<dbReference type="InterPro" id="IPR035914">
    <property type="entry name" value="Sperma_CUB_dom_sf"/>
</dbReference>
<evidence type="ECO:0000256" key="1">
    <source>
        <dbReference type="ARBA" id="ARBA00023157"/>
    </source>
</evidence>
<evidence type="ECO:0000313" key="6">
    <source>
        <dbReference type="Proteomes" id="UP000030665"/>
    </source>
</evidence>
<keyword evidence="6" id="KW-1185">Reference proteome</keyword>
<evidence type="ECO:0000256" key="2">
    <source>
        <dbReference type="PROSITE-ProRule" id="PRU00059"/>
    </source>
</evidence>
<dbReference type="SUPFAM" id="SSF49854">
    <property type="entry name" value="Spermadhesin, CUB domain"/>
    <property type="match status" value="2"/>
</dbReference>
<dbReference type="SMART" id="SM00020">
    <property type="entry name" value="Tryp_SPc"/>
    <property type="match status" value="1"/>
</dbReference>
<dbReference type="GO" id="GO:0006508">
    <property type="term" value="P:proteolysis"/>
    <property type="evidence" value="ECO:0007669"/>
    <property type="project" value="InterPro"/>
</dbReference>
<keyword evidence="1" id="KW-1015">Disulfide bond</keyword>
<evidence type="ECO:0000259" key="3">
    <source>
        <dbReference type="PROSITE" id="PS01180"/>
    </source>
</evidence>
<proteinExistence type="predicted"/>
<dbReference type="AlphaFoldDB" id="A0A077Z376"/>
<dbReference type="STRING" id="36087.A0A077Z376"/>
<name>A0A077Z376_TRITR</name>
<dbReference type="PANTHER" id="PTHR24252">
    <property type="entry name" value="ACROSIN-RELATED"/>
    <property type="match status" value="1"/>
</dbReference>
<gene>
    <name evidence="5" type="ORF">TTRE_0000140301</name>
</gene>
<reference evidence="5" key="1">
    <citation type="submission" date="2014-01" db="EMBL/GenBank/DDBJ databases">
        <authorList>
            <person name="Aslett M."/>
        </authorList>
    </citation>
    <scope>NUCLEOTIDE SEQUENCE</scope>
</reference>
<protein>
    <submittedName>
        <fullName evidence="5">Trypsin and CUB domain containing protein</fullName>
    </submittedName>
</protein>
<dbReference type="Gene3D" id="2.40.10.10">
    <property type="entry name" value="Trypsin-like serine proteases"/>
    <property type="match status" value="1"/>
</dbReference>
<dbReference type="EMBL" id="HG805842">
    <property type="protein sequence ID" value="CDW53140.1"/>
    <property type="molecule type" value="Genomic_DNA"/>
</dbReference>
<dbReference type="GO" id="GO:0004252">
    <property type="term" value="F:serine-type endopeptidase activity"/>
    <property type="evidence" value="ECO:0007669"/>
    <property type="project" value="InterPro"/>
</dbReference>
<sequence>MAPPAVIANDDSAILALHCRSLLLVLLCPFYAVTLFTECGFDGVLKAGDVVNVKSPNYPTDPYPHNAECIWHFKSLVNAVELSTEFFNVEHYEPNICPDKLTLQVNNDEHVIEPCFEIPKLTTFGAHPPFNFTVTFRSDDHIHWMGFNLSFRAYDAGPFVNSNCGRRHRLKKPTTKFTLVSPNWPLEPAKHSTCSWTIENPLDESNYWVKMEFVHMDYDAIKNLKITDNGKPVKISTDCSRDFQRIRYFRSSSLSVDYEAHGNSPDQRIMIIVSAAKNLPCKANEVKCPGSNRCVPVASLCLSRKVCDFGSDQKLSICKSLETCGEQTVKPNIDFVMLGTNKAKPGSWPWMAMLFKQGYPSYAATIISPRWLLTSADIFCYSEETSYVAAIGFNDLQVPQSEWTIWLNVSRVIVHPKFHLGEVDYNIAMVMLDKEIPMPFNNRVNTVCLPEPNFPYRTDHWTNCITTTWGWRHPLMTQFQASILEQWMCRLIPEYDDDISVNVMCAKFWDEDARFSAKVKRVVEQKKMEHVLYWQGRGGGPLVCMDDEEDSKWTIYGVVPRAQHFTHSGVFQQTRVRKKLQFIWQMMLDFEAVNSTR</sequence>